<keyword evidence="6" id="KW-1185">Reference proteome</keyword>
<dbReference type="InterPro" id="IPR003782">
    <property type="entry name" value="SCO1/SenC"/>
</dbReference>
<dbReference type="Pfam" id="PF02630">
    <property type="entry name" value="SCO1-SenC"/>
    <property type="match status" value="1"/>
</dbReference>
<evidence type="ECO:0000313" key="5">
    <source>
        <dbReference type="EMBL" id="MFC5407410.1"/>
    </source>
</evidence>
<dbReference type="Proteomes" id="UP001596113">
    <property type="component" value="Unassembled WGS sequence"/>
</dbReference>
<evidence type="ECO:0000256" key="3">
    <source>
        <dbReference type="SAM" id="SignalP"/>
    </source>
</evidence>
<dbReference type="PROSITE" id="PS51352">
    <property type="entry name" value="THIOREDOXIN_2"/>
    <property type="match status" value="1"/>
</dbReference>
<dbReference type="PANTHER" id="PTHR12151:SF25">
    <property type="entry name" value="LINALOOL DEHYDRATASE_ISOMERASE DOMAIN-CONTAINING PROTEIN"/>
    <property type="match status" value="1"/>
</dbReference>
<reference evidence="6" key="1">
    <citation type="journal article" date="2019" name="Int. J. Syst. Evol. Microbiol.">
        <title>The Global Catalogue of Microorganisms (GCM) 10K type strain sequencing project: providing services to taxonomists for standard genome sequencing and annotation.</title>
        <authorList>
            <consortium name="The Broad Institute Genomics Platform"/>
            <consortium name="The Broad Institute Genome Sequencing Center for Infectious Disease"/>
            <person name="Wu L."/>
            <person name="Ma J."/>
        </authorList>
    </citation>
    <scope>NUCLEOTIDE SEQUENCE [LARGE SCALE GENOMIC DNA]</scope>
    <source>
        <strain evidence="6">CGMCC 1.18575</strain>
    </source>
</reference>
<dbReference type="PANTHER" id="PTHR12151">
    <property type="entry name" value="ELECTRON TRANSPORT PROTIN SCO1/SENC FAMILY MEMBER"/>
    <property type="match status" value="1"/>
</dbReference>
<evidence type="ECO:0000313" key="6">
    <source>
        <dbReference type="Proteomes" id="UP001596113"/>
    </source>
</evidence>
<keyword evidence="2" id="KW-0186">Copper</keyword>
<evidence type="ECO:0000256" key="2">
    <source>
        <dbReference type="ARBA" id="ARBA00023008"/>
    </source>
</evidence>
<sequence>MKLRQLLLTALLLACALAIAACGNNKPNDLNYKLEPFTYTDQSGKPFALSDLSGKVWVSDFIFTQCTTVCPMLTANMAKLQQQLQEADVQAELVSFSVDPKNDTPEGMKAYFGKFSEDDVNWHGLTGYSFEEIRRFSRTNYKVAVEKDASSDQVIHGTSFYLVDQTGTVVASYDGQDPPYKQIVKDVKSLLK</sequence>
<evidence type="ECO:0000256" key="1">
    <source>
        <dbReference type="ARBA" id="ARBA00010996"/>
    </source>
</evidence>
<dbReference type="CDD" id="cd02968">
    <property type="entry name" value="SCO"/>
    <property type="match status" value="1"/>
</dbReference>
<name>A0ABW0I1K5_9BACL</name>
<dbReference type="InterPro" id="IPR013766">
    <property type="entry name" value="Thioredoxin_domain"/>
</dbReference>
<protein>
    <submittedName>
        <fullName evidence="5">SCO family protein</fullName>
    </submittedName>
</protein>
<feature type="domain" description="Thioredoxin" evidence="4">
    <location>
        <begin position="28"/>
        <end position="192"/>
    </location>
</feature>
<dbReference type="InterPro" id="IPR036249">
    <property type="entry name" value="Thioredoxin-like_sf"/>
</dbReference>
<dbReference type="PROSITE" id="PS51257">
    <property type="entry name" value="PROKAR_LIPOPROTEIN"/>
    <property type="match status" value="1"/>
</dbReference>
<comment type="caution">
    <text evidence="5">The sequence shown here is derived from an EMBL/GenBank/DDBJ whole genome shotgun (WGS) entry which is preliminary data.</text>
</comment>
<proteinExistence type="inferred from homology"/>
<comment type="similarity">
    <text evidence="1">Belongs to the SCO1/2 family.</text>
</comment>
<accession>A0ABW0I1K5</accession>
<evidence type="ECO:0000259" key="4">
    <source>
        <dbReference type="PROSITE" id="PS51352"/>
    </source>
</evidence>
<keyword evidence="3" id="KW-0732">Signal</keyword>
<dbReference type="RefSeq" id="WP_378140471.1">
    <property type="nucleotide sequence ID" value="NZ_JBHSMI010000067.1"/>
</dbReference>
<dbReference type="SUPFAM" id="SSF52833">
    <property type="entry name" value="Thioredoxin-like"/>
    <property type="match status" value="1"/>
</dbReference>
<gene>
    <name evidence="5" type="ORF">ACFPOF_32165</name>
</gene>
<dbReference type="EMBL" id="JBHSMI010000067">
    <property type="protein sequence ID" value="MFC5407410.1"/>
    <property type="molecule type" value="Genomic_DNA"/>
</dbReference>
<dbReference type="Gene3D" id="3.40.30.10">
    <property type="entry name" value="Glutaredoxin"/>
    <property type="match status" value="1"/>
</dbReference>
<organism evidence="5 6">
    <name type="scientific">Cohnella soli</name>
    <dbReference type="NCBI Taxonomy" id="425005"/>
    <lineage>
        <taxon>Bacteria</taxon>
        <taxon>Bacillati</taxon>
        <taxon>Bacillota</taxon>
        <taxon>Bacilli</taxon>
        <taxon>Bacillales</taxon>
        <taxon>Paenibacillaceae</taxon>
        <taxon>Cohnella</taxon>
    </lineage>
</organism>
<feature type="signal peptide" evidence="3">
    <location>
        <begin position="1"/>
        <end position="20"/>
    </location>
</feature>
<feature type="chain" id="PRO_5046792398" evidence="3">
    <location>
        <begin position="21"/>
        <end position="192"/>
    </location>
</feature>